<organism evidence="2 3">
    <name type="scientific">Bugula neritina</name>
    <name type="common">Brown bryozoan</name>
    <name type="synonym">Sertularia neritina</name>
    <dbReference type="NCBI Taxonomy" id="10212"/>
    <lineage>
        <taxon>Eukaryota</taxon>
        <taxon>Metazoa</taxon>
        <taxon>Spiralia</taxon>
        <taxon>Lophotrochozoa</taxon>
        <taxon>Bryozoa</taxon>
        <taxon>Gymnolaemata</taxon>
        <taxon>Cheilostomatida</taxon>
        <taxon>Flustrina</taxon>
        <taxon>Buguloidea</taxon>
        <taxon>Bugulidae</taxon>
        <taxon>Bugula</taxon>
    </lineage>
</organism>
<dbReference type="AlphaFoldDB" id="A0A7J7KFD6"/>
<evidence type="ECO:0000313" key="3">
    <source>
        <dbReference type="Proteomes" id="UP000593567"/>
    </source>
</evidence>
<name>A0A7J7KFD6_BUGNE</name>
<sequence length="304" mass="33816">MPTVSYLFSKSTQLLYNTRFVHSVHTSITHKPEDSQCQEATRACCLQLVTSSEVLLEQCQLCSSMCDDIGSEHLADTLQRMSQLSNKISRLIIQFMKALLSNIDKAVHQYVLSCTTTATATLKRIFMVLLTESLNQVQSFLTSYRDDIGNTFKLLESMKPTEVDLCLQYEMCSQAIASLNSIGDNISALFKLMFTQGKEYDRAIFLKAANTMRRSCPNLASDSSPDITPLLGAVNHLFPIYFKPSTQKSSAPRCQHRKAEAYLPPSPESSVVSSPPSSSSPKVCSNQPPCLRMRSRDLKLLSSS</sequence>
<feature type="region of interest" description="Disordered" evidence="1">
    <location>
        <begin position="262"/>
        <end position="290"/>
    </location>
</feature>
<evidence type="ECO:0000313" key="2">
    <source>
        <dbReference type="EMBL" id="KAF6036945.1"/>
    </source>
</evidence>
<keyword evidence="3" id="KW-1185">Reference proteome</keyword>
<evidence type="ECO:0000256" key="1">
    <source>
        <dbReference type="SAM" id="MobiDB-lite"/>
    </source>
</evidence>
<gene>
    <name evidence="2" type="ORF">EB796_004745</name>
</gene>
<proteinExistence type="predicted"/>
<dbReference type="Proteomes" id="UP000593567">
    <property type="component" value="Unassembled WGS sequence"/>
</dbReference>
<feature type="compositionally biased region" description="Low complexity" evidence="1">
    <location>
        <begin position="268"/>
        <end position="281"/>
    </location>
</feature>
<comment type="caution">
    <text evidence="2">The sequence shown here is derived from an EMBL/GenBank/DDBJ whole genome shotgun (WGS) entry which is preliminary data.</text>
</comment>
<accession>A0A7J7KFD6</accession>
<reference evidence="2" key="1">
    <citation type="submission" date="2020-06" db="EMBL/GenBank/DDBJ databases">
        <title>Draft genome of Bugula neritina, a colonial animal packing powerful symbionts and potential medicines.</title>
        <authorList>
            <person name="Rayko M."/>
        </authorList>
    </citation>
    <scope>NUCLEOTIDE SEQUENCE [LARGE SCALE GENOMIC DNA]</scope>
    <source>
        <strain evidence="2">Kwan_BN1</strain>
    </source>
</reference>
<protein>
    <submittedName>
        <fullName evidence="2">Uncharacterized protein</fullName>
    </submittedName>
</protein>
<dbReference type="EMBL" id="VXIV02000645">
    <property type="protein sequence ID" value="KAF6036945.1"/>
    <property type="molecule type" value="Genomic_DNA"/>
</dbReference>